<dbReference type="EMBL" id="CP067420">
    <property type="protein sequence ID" value="QQP90885.1"/>
    <property type="molecule type" value="Genomic_DNA"/>
</dbReference>
<feature type="signal peptide" evidence="1">
    <location>
        <begin position="1"/>
        <end position="24"/>
    </location>
</feature>
<evidence type="ECO:0000313" key="3">
    <source>
        <dbReference type="Proteomes" id="UP000595197"/>
    </source>
</evidence>
<reference evidence="2" key="1">
    <citation type="submission" date="2021-02" db="EMBL/GenBank/DDBJ databases">
        <title>Skermanella TT6 skin isolate.</title>
        <authorList>
            <person name="Lee K."/>
            <person name="Ganzorig M."/>
        </authorList>
    </citation>
    <scope>NUCLEOTIDE SEQUENCE</scope>
    <source>
        <strain evidence="2">TT6</strain>
    </source>
</reference>
<evidence type="ECO:0000256" key="1">
    <source>
        <dbReference type="SAM" id="SignalP"/>
    </source>
</evidence>
<protein>
    <submittedName>
        <fullName evidence="2">TAXI family TRAP transporter solute-binding subunit</fullName>
    </submittedName>
</protein>
<keyword evidence="1" id="KW-0732">Signal</keyword>
<dbReference type="RefSeq" id="WP_201078291.1">
    <property type="nucleotide sequence ID" value="NZ_CP067420.1"/>
</dbReference>
<evidence type="ECO:0000313" key="2">
    <source>
        <dbReference type="EMBL" id="QQP90885.1"/>
    </source>
</evidence>
<dbReference type="InterPro" id="IPR011852">
    <property type="entry name" value="TRAP_TAXI"/>
</dbReference>
<name>A0ABX7BBA8_9PROT</name>
<gene>
    <name evidence="2" type="ORF">IGS68_06580</name>
</gene>
<dbReference type="PANTHER" id="PTHR42941:SF1">
    <property type="entry name" value="SLL1037 PROTEIN"/>
    <property type="match status" value="1"/>
</dbReference>
<dbReference type="Gene3D" id="3.40.190.10">
    <property type="entry name" value="Periplasmic binding protein-like II"/>
    <property type="match status" value="2"/>
</dbReference>
<keyword evidence="3" id="KW-1185">Reference proteome</keyword>
<dbReference type="Pfam" id="PF16868">
    <property type="entry name" value="NMT1_3"/>
    <property type="match status" value="1"/>
</dbReference>
<dbReference type="SUPFAM" id="SSF53850">
    <property type="entry name" value="Periplasmic binding protein-like II"/>
    <property type="match status" value="1"/>
</dbReference>
<sequence length="323" mass="34218">MSRTILALFMAAITVPALSVPAHAQEPQYLTIGTGAVTGLYYPAGGAVCRMVNRARTQHGIRCAVEATEGSLSNLGALRTGEMDMAVTQSDWLFHAHKGSGRFHDQGPHGELRSVFALHGEPFTVVARAGAGIDAFDDLKGKRVGVGEPGSGNRAMMDTVMKAWGWTARDFSLASEMPASEQAEALCDNRVDAVVYAGGHPNGLVQQAASACSVKLVGIDGRPVRKLLGDGPYYARVVIPGGMYTGNPDDVETFGVRAVLATTAAVDAGLVYQVVKTVFDDFDAFKRLHPALQSLEKPSVAAEGLAVPLHDGAMRYFEEAGMR</sequence>
<accession>A0ABX7BBA8</accession>
<proteinExistence type="predicted"/>
<feature type="chain" id="PRO_5047073759" evidence="1">
    <location>
        <begin position="25"/>
        <end position="323"/>
    </location>
</feature>
<dbReference type="CDD" id="cd13568">
    <property type="entry name" value="PBP2_TAXI_TRAP_like_3"/>
    <property type="match status" value="1"/>
</dbReference>
<dbReference type="PANTHER" id="PTHR42941">
    <property type="entry name" value="SLL1037 PROTEIN"/>
    <property type="match status" value="1"/>
</dbReference>
<dbReference type="NCBIfam" id="TIGR02122">
    <property type="entry name" value="TRAP_TAXI"/>
    <property type="match status" value="1"/>
</dbReference>
<organism evidence="2 3">
    <name type="scientific">Skermanella cutis</name>
    <dbReference type="NCBI Taxonomy" id="2775420"/>
    <lineage>
        <taxon>Bacteria</taxon>
        <taxon>Pseudomonadati</taxon>
        <taxon>Pseudomonadota</taxon>
        <taxon>Alphaproteobacteria</taxon>
        <taxon>Rhodospirillales</taxon>
        <taxon>Azospirillaceae</taxon>
        <taxon>Skermanella</taxon>
    </lineage>
</organism>
<dbReference type="Proteomes" id="UP000595197">
    <property type="component" value="Chromosome"/>
</dbReference>